<gene>
    <name evidence="15" type="primary">rsmB</name>
    <name evidence="15" type="ORF">KHM83_12185</name>
</gene>
<evidence type="ECO:0000256" key="13">
    <source>
        <dbReference type="PROSITE-ProRule" id="PRU01023"/>
    </source>
</evidence>
<dbReference type="NCBIfam" id="NF011494">
    <property type="entry name" value="PRK14902.1"/>
    <property type="match status" value="1"/>
</dbReference>
<evidence type="ECO:0000256" key="11">
    <source>
        <dbReference type="ARBA" id="ARBA00031088"/>
    </source>
</evidence>
<evidence type="ECO:0000256" key="7">
    <source>
        <dbReference type="ARBA" id="ARBA00022679"/>
    </source>
</evidence>
<feature type="binding site" evidence="13">
    <location>
        <position position="314"/>
    </location>
    <ligand>
        <name>S-adenosyl-L-methionine</name>
        <dbReference type="ChEBI" id="CHEBI:59789"/>
    </ligand>
</feature>
<dbReference type="Gene3D" id="3.30.70.1170">
    <property type="entry name" value="Sun protein, domain 3"/>
    <property type="match status" value="1"/>
</dbReference>
<reference evidence="15 16" key="1">
    <citation type="submission" date="2021-05" db="EMBL/GenBank/DDBJ databases">
        <title>Fusibacter ferrireducens sp. nov., an anaerobic, sulfur- and Fe-reducing bacterium isolated from the mangrove sediment.</title>
        <authorList>
            <person name="Qiu D."/>
        </authorList>
    </citation>
    <scope>NUCLEOTIDE SEQUENCE [LARGE SCALE GENOMIC DNA]</scope>
    <source>
        <strain evidence="15 16">DSM 12116</strain>
    </source>
</reference>
<dbReference type="Gene3D" id="1.10.940.10">
    <property type="entry name" value="NusB-like"/>
    <property type="match status" value="1"/>
</dbReference>
<feature type="domain" description="SAM-dependent MTase RsmB/NOP-type" evidence="14">
    <location>
        <begin position="171"/>
        <end position="442"/>
    </location>
</feature>
<dbReference type="Pfam" id="PF01029">
    <property type="entry name" value="NusB"/>
    <property type="match status" value="1"/>
</dbReference>
<dbReference type="RefSeq" id="WP_213237294.1">
    <property type="nucleotide sequence ID" value="NZ_JAHBCL010000020.1"/>
</dbReference>
<evidence type="ECO:0000256" key="4">
    <source>
        <dbReference type="ARBA" id="ARBA00022490"/>
    </source>
</evidence>
<dbReference type="InterPro" id="IPR054728">
    <property type="entry name" value="RsmB-like_ferredoxin"/>
</dbReference>
<evidence type="ECO:0000256" key="6">
    <source>
        <dbReference type="ARBA" id="ARBA00022603"/>
    </source>
</evidence>
<dbReference type="Gene3D" id="3.40.50.150">
    <property type="entry name" value="Vaccinia Virus protein VP39"/>
    <property type="match status" value="1"/>
</dbReference>
<feature type="active site" description="Nucleophile" evidence="13">
    <location>
        <position position="385"/>
    </location>
</feature>
<dbReference type="SUPFAM" id="SSF48013">
    <property type="entry name" value="NusB-like"/>
    <property type="match status" value="1"/>
</dbReference>
<dbReference type="GO" id="GO:0032259">
    <property type="term" value="P:methylation"/>
    <property type="evidence" value="ECO:0007669"/>
    <property type="project" value="UniProtKB-KW"/>
</dbReference>
<dbReference type="GO" id="GO:0008168">
    <property type="term" value="F:methyltransferase activity"/>
    <property type="evidence" value="ECO:0007669"/>
    <property type="project" value="UniProtKB-KW"/>
</dbReference>
<keyword evidence="4" id="KW-0963">Cytoplasm</keyword>
<dbReference type="Pfam" id="PF01189">
    <property type="entry name" value="Methyltr_RsmB-F"/>
    <property type="match status" value="1"/>
</dbReference>
<comment type="catalytic activity">
    <reaction evidence="12">
        <text>cytidine(967) in 16S rRNA + S-adenosyl-L-methionine = 5-methylcytidine(967) in 16S rRNA + S-adenosyl-L-homocysteine + H(+)</text>
        <dbReference type="Rhea" id="RHEA:42748"/>
        <dbReference type="Rhea" id="RHEA-COMP:10219"/>
        <dbReference type="Rhea" id="RHEA-COMP:10220"/>
        <dbReference type="ChEBI" id="CHEBI:15378"/>
        <dbReference type="ChEBI" id="CHEBI:57856"/>
        <dbReference type="ChEBI" id="CHEBI:59789"/>
        <dbReference type="ChEBI" id="CHEBI:74483"/>
        <dbReference type="ChEBI" id="CHEBI:82748"/>
        <dbReference type="EC" id="2.1.1.176"/>
    </reaction>
</comment>
<comment type="function">
    <text evidence="1">Specifically methylates the cytosine at position 967 (m5C967) of 16S rRNA.</text>
</comment>
<dbReference type="SUPFAM" id="SSF53335">
    <property type="entry name" value="S-adenosyl-L-methionine-dependent methyltransferases"/>
    <property type="match status" value="1"/>
</dbReference>
<dbReference type="InterPro" id="IPR049560">
    <property type="entry name" value="MeTrfase_RsmB-F_NOP2_cat"/>
</dbReference>
<dbReference type="InterPro" id="IPR001678">
    <property type="entry name" value="MeTrfase_RsmB-F_NOP2_dom"/>
</dbReference>
<keyword evidence="9 13" id="KW-0694">RNA-binding</keyword>
<dbReference type="InterPro" id="IPR035926">
    <property type="entry name" value="NusB-like_sf"/>
</dbReference>
<evidence type="ECO:0000256" key="9">
    <source>
        <dbReference type="ARBA" id="ARBA00022884"/>
    </source>
</evidence>
<keyword evidence="8 13" id="KW-0949">S-adenosyl-L-methionine</keyword>
<evidence type="ECO:0000256" key="1">
    <source>
        <dbReference type="ARBA" id="ARBA00002724"/>
    </source>
</evidence>
<dbReference type="InterPro" id="IPR029063">
    <property type="entry name" value="SAM-dependent_MTases_sf"/>
</dbReference>
<dbReference type="EMBL" id="JAHBCL010000020">
    <property type="protein sequence ID" value="MBS7527434.1"/>
    <property type="molecule type" value="Genomic_DNA"/>
</dbReference>
<accession>A0ABS5PSR4</accession>
<evidence type="ECO:0000256" key="3">
    <source>
        <dbReference type="ARBA" id="ARBA00012140"/>
    </source>
</evidence>
<evidence type="ECO:0000313" key="15">
    <source>
        <dbReference type="EMBL" id="MBS7527434.1"/>
    </source>
</evidence>
<dbReference type="Pfam" id="PF22458">
    <property type="entry name" value="RsmF-B_ferredox"/>
    <property type="match status" value="1"/>
</dbReference>
<dbReference type="NCBIfam" id="TIGR00563">
    <property type="entry name" value="rsmB"/>
    <property type="match status" value="1"/>
</dbReference>
<dbReference type="Proteomes" id="UP000746471">
    <property type="component" value="Unassembled WGS sequence"/>
</dbReference>
<dbReference type="PANTHER" id="PTHR22807:SF53">
    <property type="entry name" value="RIBOSOMAL RNA SMALL SUBUNIT METHYLTRANSFERASE B-RELATED"/>
    <property type="match status" value="1"/>
</dbReference>
<comment type="similarity">
    <text evidence="13">Belongs to the class I-like SAM-binding methyltransferase superfamily. RsmB/NOP family.</text>
</comment>
<feature type="binding site" evidence="13">
    <location>
        <position position="332"/>
    </location>
    <ligand>
        <name>S-adenosyl-L-methionine</name>
        <dbReference type="ChEBI" id="CHEBI:59789"/>
    </ligand>
</feature>
<dbReference type="PRINTS" id="PR02008">
    <property type="entry name" value="RCMTFAMILY"/>
</dbReference>
<evidence type="ECO:0000259" key="14">
    <source>
        <dbReference type="PROSITE" id="PS51686"/>
    </source>
</evidence>
<keyword evidence="16" id="KW-1185">Reference proteome</keyword>
<proteinExistence type="inferred from homology"/>
<sequence length="443" mass="50115">MKINARKMALKILNHIELEHVFSHHALNHFFETYEVSNIDRRFISNLILGVLEHKMLIDFYIRKFSKVRFGKINHEVVNILRLGIYQIMFMDKVPESAAVNESVKLAKRISPAQGNYVNGVLRAFIRAYEEVPLPDERRHPDEYLSIKYSHPKWLVNLWLDAYGYDDTKALLAANNMTPPLSIRVNRLKTTRDDFLKVLDAAGIVATPSKLNPDGILIQSVNQMNITSLPRFKEGDFQIQDISSMMIGHIADVKPGDFVMDVCAAPGGKSCHMAERMHNSGRLLARDVSEQKCQLIADNASRLGISIIETAIFDARHFDKSLRQSADVVLVDAPCSGLGIIRRKPDIKYNKQPEDLASLTRIQREILNAAAEYVKVDGILIYSTCTLNEAENDGQVNDFLAHHDSFERVSLAGIIPGQSETLTLLPHQHQTDGFYIAKMKRIK</sequence>
<keyword evidence="6 13" id="KW-0489">Methyltransferase</keyword>
<comment type="caution">
    <text evidence="15">The sequence shown here is derived from an EMBL/GenBank/DDBJ whole genome shotgun (WGS) entry which is preliminary data.</text>
</comment>
<dbReference type="InterPro" id="IPR004573">
    <property type="entry name" value="rRNA_ssu_MeTfrase_B"/>
</dbReference>
<feature type="binding site" evidence="13">
    <location>
        <begin position="263"/>
        <end position="269"/>
    </location>
    <ligand>
        <name>S-adenosyl-L-methionine</name>
        <dbReference type="ChEBI" id="CHEBI:59789"/>
    </ligand>
</feature>
<dbReference type="InterPro" id="IPR023267">
    <property type="entry name" value="RCMT"/>
</dbReference>
<evidence type="ECO:0000256" key="10">
    <source>
        <dbReference type="ARBA" id="ARBA00030399"/>
    </source>
</evidence>
<name>A0ABS5PSR4_9FIRM</name>
<feature type="binding site" evidence="13">
    <location>
        <position position="287"/>
    </location>
    <ligand>
        <name>S-adenosyl-L-methionine</name>
        <dbReference type="ChEBI" id="CHEBI:59789"/>
    </ligand>
</feature>
<dbReference type="PROSITE" id="PS51686">
    <property type="entry name" value="SAM_MT_RSMB_NOP"/>
    <property type="match status" value="1"/>
</dbReference>
<keyword evidence="7 13" id="KW-0808">Transferase</keyword>
<evidence type="ECO:0000313" key="16">
    <source>
        <dbReference type="Proteomes" id="UP000746471"/>
    </source>
</evidence>
<evidence type="ECO:0000256" key="2">
    <source>
        <dbReference type="ARBA" id="ARBA00004496"/>
    </source>
</evidence>
<evidence type="ECO:0000256" key="12">
    <source>
        <dbReference type="ARBA" id="ARBA00047283"/>
    </source>
</evidence>
<keyword evidence="5" id="KW-0698">rRNA processing</keyword>
<comment type="subcellular location">
    <subcellularLocation>
        <location evidence="2">Cytoplasm</location>
    </subcellularLocation>
</comment>
<evidence type="ECO:0000256" key="5">
    <source>
        <dbReference type="ARBA" id="ARBA00022552"/>
    </source>
</evidence>
<dbReference type="InterPro" id="IPR006027">
    <property type="entry name" value="NusB_RsmB_TIM44"/>
</dbReference>
<dbReference type="PANTHER" id="PTHR22807">
    <property type="entry name" value="NOP2 YEAST -RELATED NOL1/NOP2/FMU SUN DOMAIN-CONTAINING"/>
    <property type="match status" value="1"/>
</dbReference>
<protein>
    <recommendedName>
        <fullName evidence="3">16S rRNA (cytosine(967)-C(5))-methyltransferase</fullName>
        <ecNumber evidence="3">2.1.1.176</ecNumber>
    </recommendedName>
    <alternativeName>
        <fullName evidence="10">16S rRNA m5C967 methyltransferase</fullName>
    </alternativeName>
    <alternativeName>
        <fullName evidence="11">rRNA (cytosine-C(5)-)-methyltransferase RsmB</fullName>
    </alternativeName>
</protein>
<organism evidence="15 16">
    <name type="scientific">Fusibacter paucivorans</name>
    <dbReference type="NCBI Taxonomy" id="76009"/>
    <lineage>
        <taxon>Bacteria</taxon>
        <taxon>Bacillati</taxon>
        <taxon>Bacillota</taxon>
        <taxon>Clostridia</taxon>
        <taxon>Eubacteriales</taxon>
        <taxon>Eubacteriales Family XII. Incertae Sedis</taxon>
        <taxon>Fusibacter</taxon>
    </lineage>
</organism>
<dbReference type="EC" id="2.1.1.176" evidence="3"/>
<evidence type="ECO:0000256" key="8">
    <source>
        <dbReference type="ARBA" id="ARBA00022691"/>
    </source>
</evidence>